<dbReference type="eggNOG" id="ENOG5033QHB">
    <property type="taxonomic scope" value="Bacteria"/>
</dbReference>
<feature type="transmembrane region" description="Helical" evidence="1">
    <location>
        <begin position="15"/>
        <end position="40"/>
    </location>
</feature>
<name>C9ZG67_STRSW</name>
<accession>C9ZG67</accession>
<dbReference type="Proteomes" id="UP000001444">
    <property type="component" value="Chromosome"/>
</dbReference>
<feature type="transmembrane region" description="Helical" evidence="1">
    <location>
        <begin position="186"/>
        <end position="205"/>
    </location>
</feature>
<evidence type="ECO:0000313" key="2">
    <source>
        <dbReference type="EMBL" id="CBG67508.1"/>
    </source>
</evidence>
<dbReference type="AlphaFoldDB" id="C9ZG67"/>
<proteinExistence type="predicted"/>
<evidence type="ECO:0000256" key="1">
    <source>
        <dbReference type="SAM" id="Phobius"/>
    </source>
</evidence>
<feature type="transmembrane region" description="Helical" evidence="1">
    <location>
        <begin position="46"/>
        <end position="65"/>
    </location>
</feature>
<dbReference type="RefSeq" id="WP_012998245.1">
    <property type="nucleotide sequence ID" value="NC_013929.1"/>
</dbReference>
<evidence type="ECO:0000313" key="3">
    <source>
        <dbReference type="Proteomes" id="UP000001444"/>
    </source>
</evidence>
<keyword evidence="1" id="KW-1133">Transmembrane helix</keyword>
<keyword evidence="3" id="KW-1185">Reference proteome</keyword>
<sequence length="371" mass="38321">MTITTVGPSRRNTPVAVALGVLTGGVIGASPAALVVGAIIENVPLFVAGLVLPAVYGLLFFLVGAPRRAREAAVAPRTALASVESLEAVGGEATSDVAVRFDLTVAPDDVPAYRVAFTQHINLVDLADYRPGGVVVVQYPPDRPSRVRIVKRPTPEWEERAAGARVDSAPGPALVSETPENGAVGFVRLLALLVAAAGVVLLFRADLFDQSAATQPPSAVGPSVSSSSSASVSSSSTTVVSSASGTVTLGPHQSFLDKGELRRAVDSLAKGTDTRAVLTVVVQDRLLSVVYAPTGARTPTFDLDSLPYDRFPSLVEEARTGLGAGSPQTWQLTVERLTGSLTIRVGVTGAEGTASLEADGQGKVVRRTPAR</sequence>
<dbReference type="EMBL" id="FN554889">
    <property type="protein sequence ID" value="CBG67508.1"/>
    <property type="molecule type" value="Genomic_DNA"/>
</dbReference>
<keyword evidence="1" id="KW-0812">Transmembrane</keyword>
<reference evidence="2 3" key="1">
    <citation type="journal article" date="2010" name="Mol. Plant Microbe Interact.">
        <title>Streptomyces scabies 87-22 contains a coronafacic acid-like biosynthetic cluster that contributes to plant-microbe interactions.</title>
        <authorList>
            <person name="Bignell D.R."/>
            <person name="Seipke R.F."/>
            <person name="Huguet-Tapia J.C."/>
            <person name="Chambers A.H."/>
            <person name="Parry R.J."/>
            <person name="Loria R."/>
        </authorList>
    </citation>
    <scope>NUCLEOTIDE SEQUENCE [LARGE SCALE GENOMIC DNA]</scope>
    <source>
        <strain evidence="2 3">87.22</strain>
    </source>
</reference>
<dbReference type="HOGENOM" id="CLU_047232_0_0_11"/>
<protein>
    <submittedName>
        <fullName evidence="2">Putative membrane protein</fullName>
    </submittedName>
</protein>
<keyword evidence="1" id="KW-0472">Membrane</keyword>
<dbReference type="GeneID" id="24313464"/>
<gene>
    <name evidence="2" type="ordered locus">SCAB_2971</name>
</gene>
<dbReference type="KEGG" id="scb:SCAB_2971"/>
<organism evidence="2 3">
    <name type="scientific">Streptomyces scabiei (strain 87.22)</name>
    <dbReference type="NCBI Taxonomy" id="680198"/>
    <lineage>
        <taxon>Bacteria</taxon>
        <taxon>Bacillati</taxon>
        <taxon>Actinomycetota</taxon>
        <taxon>Actinomycetes</taxon>
        <taxon>Kitasatosporales</taxon>
        <taxon>Streptomycetaceae</taxon>
        <taxon>Streptomyces</taxon>
    </lineage>
</organism>